<dbReference type="EMBL" id="CP004374">
    <property type="protein sequence ID" value="AGM27392.1"/>
    <property type="molecule type" value="Genomic_DNA"/>
</dbReference>
<name>A0AB33A6I1_9MYCO</name>
<evidence type="ECO:0000313" key="1">
    <source>
        <dbReference type="EMBL" id="AGM27392.1"/>
    </source>
</evidence>
<accession>A0AB33A6I1</accession>
<sequence length="104" mass="11233">MPRLITFETEEHLHDHAERLNQIGVDPDVPIIDANGHAVLACRTAPGGDGWGFEYYSPGEDGFMPCIHPAGSDCCGGNDRTSEWKPTFPVTGLVCYDLSGTEGL</sequence>
<organism evidence="1 2">
    <name type="scientific">Mycobacteroides abscessus subsp. bolletii 50594</name>
    <dbReference type="NCBI Taxonomy" id="1303024"/>
    <lineage>
        <taxon>Bacteria</taxon>
        <taxon>Bacillati</taxon>
        <taxon>Actinomycetota</taxon>
        <taxon>Actinomycetes</taxon>
        <taxon>Mycobacteriales</taxon>
        <taxon>Mycobacteriaceae</taxon>
        <taxon>Mycobacteroides</taxon>
        <taxon>Mycobacteroides abscessus</taxon>
    </lineage>
</organism>
<dbReference type="AlphaFoldDB" id="A0AB33A6I1"/>
<evidence type="ECO:0000313" key="2">
    <source>
        <dbReference type="Proteomes" id="UP000013961"/>
    </source>
</evidence>
<protein>
    <recommendedName>
        <fullName evidence="3">Bleomycin resistance protein</fullName>
    </recommendedName>
</protein>
<reference evidence="1 2" key="1">
    <citation type="journal article" date="2013" name="Genome Announc.">
        <title>Complete Genome Sequence of Mycobacterium massiliense Clinical Strain Asan 50594, Belonging to the Type II Genotype.</title>
        <authorList>
            <person name="Kim B.J."/>
            <person name="Kim B.R."/>
            <person name="Hong S.H."/>
            <person name="Seok S.H."/>
            <person name="Kook Y.H."/>
            <person name="Kim B.J."/>
        </authorList>
    </citation>
    <scope>NUCLEOTIDE SEQUENCE [LARGE SCALE GENOMIC DNA]</scope>
    <source>
        <strain evidence="1 2">50594</strain>
    </source>
</reference>
<gene>
    <name evidence="1" type="ORF">MASS_0790</name>
</gene>
<dbReference type="KEGG" id="mabb:MASS_0790"/>
<proteinExistence type="predicted"/>
<dbReference type="Proteomes" id="UP000013961">
    <property type="component" value="Chromosome"/>
</dbReference>
<evidence type="ECO:0008006" key="3">
    <source>
        <dbReference type="Google" id="ProtNLM"/>
    </source>
</evidence>